<gene>
    <name evidence="1" type="ORF">HJG52_14340</name>
</gene>
<keyword evidence="2" id="KW-1185">Reference proteome</keyword>
<dbReference type="RefSeq" id="WP_171244306.1">
    <property type="nucleotide sequence ID" value="NZ_JABEPQ010000003.1"/>
</dbReference>
<dbReference type="EMBL" id="JABEPQ010000003">
    <property type="protein sequence ID" value="NNM47177.1"/>
    <property type="molecule type" value="Genomic_DNA"/>
</dbReference>
<sequence length="113" mass="12206">MPDATTTDRGDLPDRPAGANVLWYPGLNATACRTWHTTIDAATARALVADLKALPRREGNFNCPMDDGSFAQVWFGVDDHAVSFRIGLRGCAFDVPSDLGHLGAWPDGMPRAH</sequence>
<evidence type="ECO:0000313" key="2">
    <source>
        <dbReference type="Proteomes" id="UP000588586"/>
    </source>
</evidence>
<protein>
    <submittedName>
        <fullName evidence="1">Uncharacterized protein</fullName>
    </submittedName>
</protein>
<accession>A0A849HRE9</accession>
<proteinExistence type="predicted"/>
<comment type="caution">
    <text evidence="1">The sequence shown here is derived from an EMBL/GenBank/DDBJ whole genome shotgun (WGS) entry which is preliminary data.</text>
</comment>
<organism evidence="1 2">
    <name type="scientific">Knoellia koreensis</name>
    <dbReference type="NCBI Taxonomy" id="2730921"/>
    <lineage>
        <taxon>Bacteria</taxon>
        <taxon>Bacillati</taxon>
        <taxon>Actinomycetota</taxon>
        <taxon>Actinomycetes</taxon>
        <taxon>Micrococcales</taxon>
        <taxon>Intrasporangiaceae</taxon>
        <taxon>Knoellia</taxon>
    </lineage>
</organism>
<reference evidence="1 2" key="1">
    <citation type="submission" date="2020-04" db="EMBL/GenBank/DDBJ databases">
        <title>Knoellia sp. isolate from air conditioner.</title>
        <authorList>
            <person name="Chea S."/>
            <person name="Kim D.-U."/>
        </authorList>
    </citation>
    <scope>NUCLEOTIDE SEQUENCE [LARGE SCALE GENOMIC DNA]</scope>
    <source>
        <strain evidence="1 2">DB2414S</strain>
    </source>
</reference>
<evidence type="ECO:0000313" key="1">
    <source>
        <dbReference type="EMBL" id="NNM47177.1"/>
    </source>
</evidence>
<dbReference type="AlphaFoldDB" id="A0A849HRE9"/>
<name>A0A849HRE9_9MICO</name>
<dbReference type="Proteomes" id="UP000588586">
    <property type="component" value="Unassembled WGS sequence"/>
</dbReference>